<organism evidence="5 6">
    <name type="scientific">Anaeromyces robustus</name>
    <dbReference type="NCBI Taxonomy" id="1754192"/>
    <lineage>
        <taxon>Eukaryota</taxon>
        <taxon>Fungi</taxon>
        <taxon>Fungi incertae sedis</taxon>
        <taxon>Chytridiomycota</taxon>
        <taxon>Chytridiomycota incertae sedis</taxon>
        <taxon>Neocallimastigomycetes</taxon>
        <taxon>Neocallimastigales</taxon>
        <taxon>Neocallimastigaceae</taxon>
        <taxon>Anaeromyces</taxon>
    </lineage>
</organism>
<dbReference type="GO" id="GO:0005199">
    <property type="term" value="F:structural constituent of cell wall"/>
    <property type="evidence" value="ECO:0007669"/>
    <property type="project" value="TreeGrafter"/>
</dbReference>
<dbReference type="OrthoDB" id="2113314at2759"/>
<feature type="signal peptide" evidence="2">
    <location>
        <begin position="1"/>
        <end position="32"/>
    </location>
</feature>
<dbReference type="GO" id="GO:0000324">
    <property type="term" value="C:fungal-type vacuole"/>
    <property type="evidence" value="ECO:0007669"/>
    <property type="project" value="TreeGrafter"/>
</dbReference>
<evidence type="ECO:0000256" key="1">
    <source>
        <dbReference type="SAM" id="MobiDB-lite"/>
    </source>
</evidence>
<keyword evidence="2" id="KW-0732">Signal</keyword>
<proteinExistence type="predicted"/>
<feature type="domain" description="Agd3 deacetylase" evidence="3">
    <location>
        <begin position="273"/>
        <end position="628"/>
    </location>
</feature>
<dbReference type="InterPro" id="IPR056826">
    <property type="entry name" value="Agd3_CE"/>
</dbReference>
<reference evidence="5 6" key="2">
    <citation type="submission" date="2016-08" db="EMBL/GenBank/DDBJ databases">
        <title>Pervasive Adenine N6-methylation of Active Genes in Fungi.</title>
        <authorList>
            <consortium name="DOE Joint Genome Institute"/>
            <person name="Mondo S.J."/>
            <person name="Dannebaum R.O."/>
            <person name="Kuo R.C."/>
            <person name="Labutti K."/>
            <person name="Haridas S."/>
            <person name="Kuo A."/>
            <person name="Salamov A."/>
            <person name="Ahrendt S.R."/>
            <person name="Lipzen A."/>
            <person name="Sullivan W."/>
            <person name="Andreopoulos W.B."/>
            <person name="Clum A."/>
            <person name="Lindquist E."/>
            <person name="Daum C."/>
            <person name="Ramamoorthy G.K."/>
            <person name="Gryganskyi A."/>
            <person name="Culley D."/>
            <person name="Magnuson J.K."/>
            <person name="James T.Y."/>
            <person name="O'Malley M.A."/>
            <person name="Stajich J.E."/>
            <person name="Spatafora J.W."/>
            <person name="Visel A."/>
            <person name="Grigoriev I.V."/>
        </authorList>
    </citation>
    <scope>NUCLEOTIDE SEQUENCE [LARGE SCALE GENOMIC DNA]</scope>
    <source>
        <strain evidence="5 6">S4</strain>
    </source>
</reference>
<feature type="region of interest" description="Disordered" evidence="1">
    <location>
        <begin position="801"/>
        <end position="835"/>
    </location>
</feature>
<comment type="caution">
    <text evidence="5">The sequence shown here is derived from an EMBL/GenBank/DDBJ whole genome shotgun (WGS) entry which is preliminary data.</text>
</comment>
<dbReference type="Pfam" id="PF25116">
    <property type="entry name" value="CBM87_Agd3"/>
    <property type="match status" value="1"/>
</dbReference>
<dbReference type="AlphaFoldDB" id="A0A1Y1X2F8"/>
<dbReference type="Proteomes" id="UP000193944">
    <property type="component" value="Unassembled WGS sequence"/>
</dbReference>
<dbReference type="Pfam" id="PF25115">
    <property type="entry name" value="Agd3_CE"/>
    <property type="match status" value="1"/>
</dbReference>
<sequence length="835" mass="96396">MNLKSFNINKMKFLKTSFLFSLILFNIRQCLSDDVDYEYIHIGMRALVLSTEIPESVLSSLASYGIAYDNLIYNCDNPLNDQLYLFDENNGYPKYNMIVIANGGMRCTCNGEYISALKQEHWDALNQYEAKYNIRRVTLNEVSDVKEIGVQDYEYKGKKDSTVSLKPADNAFTQYLFNNTGILDTAPLNTLGANYNLVKIVDDKISTPVLYYDIENEKAIAAVYSVLRYGNERLTFFMSSNKGTPTGLILNHLWIPWASKYIYTGFRRIYLTQHVDDVFSTQTLISSPVAFNHWPREYSASVEDFDNLIQYQKDILSKMPAGSSYQLEFAYNGYGLIDKSIYQFYIADDAKVSNSYVKPKGTGICRWPSFPYNVNWLESELSKIRLYNYFSAPEKHENFYWISHGFTHQLLNTATSNDVKNQIDNNVNMAIRLGIYEKDIYSKKSIITPHSSGLHNVDAIETFLSSGITSASGNINRDDITNDDTINAKKAYLPWVTTINSSNIDGFPVIPRIPTMMFNECSTPLENTIKYNQIFEGTGMESTFDEILNRDSQKALLFLLQLRHNPFKFHQANIRSNGVSDKKSLIQLWTEKLVDQYNKYVIWPIVSLKTDDLHQTYIDRQNFEKCDLTQRLVYNNTHIIAISLNSNDRACKVPIALPYGIGILEEDLRKHKDILEVEQVNEFDPITLWVELNRDSVVLDFEPAIEWGEYKINTRYGTLEKKSLPLNDDNYYFKKTDSYDNDDDDKTTYNTHRIITNVIKSVLKYNASTDKMKNEYGYTSEQLNNIKALKELEKSRLYAEGNSKIQEKKAKEDKIKNDLNKLKNNFSKSVEQNFE</sequence>
<feature type="domain" description="Agd3 CBM87" evidence="4">
    <location>
        <begin position="45"/>
        <end position="257"/>
    </location>
</feature>
<accession>A0A1Y1X2F8</accession>
<name>A0A1Y1X2F8_9FUNG</name>
<dbReference type="InterPro" id="IPR050788">
    <property type="entry name" value="Yeast_SRP1/TIP1_CWP"/>
</dbReference>
<reference evidence="5 6" key="1">
    <citation type="submission" date="2016-08" db="EMBL/GenBank/DDBJ databases">
        <title>A Parts List for Fungal Cellulosomes Revealed by Comparative Genomics.</title>
        <authorList>
            <consortium name="DOE Joint Genome Institute"/>
            <person name="Haitjema C.H."/>
            <person name="Gilmore S.P."/>
            <person name="Henske J.K."/>
            <person name="Solomon K.V."/>
            <person name="De Groot R."/>
            <person name="Kuo A."/>
            <person name="Mondo S.J."/>
            <person name="Salamov A.A."/>
            <person name="Labutti K."/>
            <person name="Zhao Z."/>
            <person name="Chiniquy J."/>
            <person name="Barry K."/>
            <person name="Brewer H.M."/>
            <person name="Purvine S.O."/>
            <person name="Wright A.T."/>
            <person name="Boxma B."/>
            <person name="Van Alen T."/>
            <person name="Hackstein J.H."/>
            <person name="Baker S.E."/>
            <person name="Grigoriev I.V."/>
            <person name="O'Malley M.A."/>
        </authorList>
    </citation>
    <scope>NUCLEOTIDE SEQUENCE [LARGE SCALE GENOMIC DNA]</scope>
    <source>
        <strain evidence="5 6">S4</strain>
    </source>
</reference>
<protein>
    <submittedName>
        <fullName evidence="5">Uncharacterized protein</fullName>
    </submittedName>
</protein>
<evidence type="ECO:0000313" key="6">
    <source>
        <dbReference type="Proteomes" id="UP000193944"/>
    </source>
</evidence>
<dbReference type="GO" id="GO:0031505">
    <property type="term" value="P:fungal-type cell wall organization"/>
    <property type="evidence" value="ECO:0007669"/>
    <property type="project" value="TreeGrafter"/>
</dbReference>
<evidence type="ECO:0000259" key="3">
    <source>
        <dbReference type="Pfam" id="PF25115"/>
    </source>
</evidence>
<dbReference type="PANTHER" id="PTHR31002:SF34">
    <property type="entry name" value="CELL WALL PROTEIN CWP1-RELATED"/>
    <property type="match status" value="1"/>
</dbReference>
<dbReference type="STRING" id="1754192.A0A1Y1X2F8"/>
<feature type="chain" id="PRO_5013231542" evidence="2">
    <location>
        <begin position="33"/>
        <end position="835"/>
    </location>
</feature>
<evidence type="ECO:0000313" key="5">
    <source>
        <dbReference type="EMBL" id="ORX79586.1"/>
    </source>
</evidence>
<dbReference type="PANTHER" id="PTHR31002">
    <property type="entry name" value="SERIPAUPERIN"/>
    <property type="match status" value="1"/>
</dbReference>
<dbReference type="EMBL" id="MCFG01000170">
    <property type="protein sequence ID" value="ORX79586.1"/>
    <property type="molecule type" value="Genomic_DNA"/>
</dbReference>
<feature type="compositionally biased region" description="Basic and acidic residues" evidence="1">
    <location>
        <begin position="805"/>
        <end position="821"/>
    </location>
</feature>
<evidence type="ECO:0000259" key="4">
    <source>
        <dbReference type="Pfam" id="PF25116"/>
    </source>
</evidence>
<evidence type="ECO:0000256" key="2">
    <source>
        <dbReference type="SAM" id="SignalP"/>
    </source>
</evidence>
<dbReference type="InterPro" id="IPR056827">
    <property type="entry name" value="CBM87_Agd3"/>
</dbReference>
<gene>
    <name evidence="5" type="ORF">BCR32DRAFT_294337</name>
</gene>
<keyword evidence="6" id="KW-1185">Reference proteome</keyword>
<feature type="compositionally biased region" description="Polar residues" evidence="1">
    <location>
        <begin position="826"/>
        <end position="835"/>
    </location>
</feature>
<dbReference type="GO" id="GO:0009277">
    <property type="term" value="C:fungal-type cell wall"/>
    <property type="evidence" value="ECO:0007669"/>
    <property type="project" value="TreeGrafter"/>
</dbReference>